<keyword evidence="2" id="KW-1133">Transmembrane helix</keyword>
<organism evidence="3 4">
    <name type="scientific">Pristionchus entomophagus</name>
    <dbReference type="NCBI Taxonomy" id="358040"/>
    <lineage>
        <taxon>Eukaryota</taxon>
        <taxon>Metazoa</taxon>
        <taxon>Ecdysozoa</taxon>
        <taxon>Nematoda</taxon>
        <taxon>Chromadorea</taxon>
        <taxon>Rhabditida</taxon>
        <taxon>Rhabditina</taxon>
        <taxon>Diplogasteromorpha</taxon>
        <taxon>Diplogasteroidea</taxon>
        <taxon>Neodiplogasteridae</taxon>
        <taxon>Pristionchus</taxon>
    </lineage>
</organism>
<feature type="non-terminal residue" evidence="3">
    <location>
        <position position="1"/>
    </location>
</feature>
<feature type="transmembrane region" description="Helical" evidence="2">
    <location>
        <begin position="82"/>
        <end position="99"/>
    </location>
</feature>
<protein>
    <submittedName>
        <fullName evidence="3">Uncharacterized protein</fullName>
    </submittedName>
</protein>
<reference evidence="3" key="1">
    <citation type="submission" date="2023-10" db="EMBL/GenBank/DDBJ databases">
        <title>Genome assembly of Pristionchus species.</title>
        <authorList>
            <person name="Yoshida K."/>
            <person name="Sommer R.J."/>
        </authorList>
    </citation>
    <scope>NUCLEOTIDE SEQUENCE</scope>
    <source>
        <strain evidence="3">RS0144</strain>
    </source>
</reference>
<dbReference type="AlphaFoldDB" id="A0AAV5SJX8"/>
<sequence>SFSSSSSSESDGEGGLTFFFSTEITCFLSQSGGVGGEILSIGPALPLNAYPMATPIDSRRSTVTTPAKKKRMRTHFPSPSSLSIRSSIFFPSVSCLFYWRRKGGRRVR</sequence>
<evidence type="ECO:0000256" key="2">
    <source>
        <dbReference type="SAM" id="Phobius"/>
    </source>
</evidence>
<evidence type="ECO:0000313" key="3">
    <source>
        <dbReference type="EMBL" id="GMS80460.1"/>
    </source>
</evidence>
<accession>A0AAV5SJX8</accession>
<name>A0AAV5SJX8_9BILA</name>
<gene>
    <name evidence="3" type="ORF">PENTCL1PPCAC_2635</name>
</gene>
<evidence type="ECO:0000313" key="4">
    <source>
        <dbReference type="Proteomes" id="UP001432027"/>
    </source>
</evidence>
<keyword evidence="2" id="KW-0472">Membrane</keyword>
<proteinExistence type="predicted"/>
<feature type="region of interest" description="Disordered" evidence="1">
    <location>
        <begin position="60"/>
        <end position="80"/>
    </location>
</feature>
<comment type="caution">
    <text evidence="3">The sequence shown here is derived from an EMBL/GenBank/DDBJ whole genome shotgun (WGS) entry which is preliminary data.</text>
</comment>
<keyword evidence="4" id="KW-1185">Reference proteome</keyword>
<dbReference type="Proteomes" id="UP001432027">
    <property type="component" value="Unassembled WGS sequence"/>
</dbReference>
<keyword evidence="2" id="KW-0812">Transmembrane</keyword>
<evidence type="ECO:0000256" key="1">
    <source>
        <dbReference type="SAM" id="MobiDB-lite"/>
    </source>
</evidence>
<dbReference type="EMBL" id="BTSX01000001">
    <property type="protein sequence ID" value="GMS80460.1"/>
    <property type="molecule type" value="Genomic_DNA"/>
</dbReference>